<protein>
    <submittedName>
        <fullName evidence="2">Uncharacterized protein</fullName>
    </submittedName>
</protein>
<organism evidence="2 3">
    <name type="scientific">Dendrobium thyrsiflorum</name>
    <name type="common">Pinecone-like raceme dendrobium</name>
    <name type="synonym">Orchid</name>
    <dbReference type="NCBI Taxonomy" id="117978"/>
    <lineage>
        <taxon>Eukaryota</taxon>
        <taxon>Viridiplantae</taxon>
        <taxon>Streptophyta</taxon>
        <taxon>Embryophyta</taxon>
        <taxon>Tracheophyta</taxon>
        <taxon>Spermatophyta</taxon>
        <taxon>Magnoliopsida</taxon>
        <taxon>Liliopsida</taxon>
        <taxon>Asparagales</taxon>
        <taxon>Orchidaceae</taxon>
        <taxon>Epidendroideae</taxon>
        <taxon>Malaxideae</taxon>
        <taxon>Dendrobiinae</taxon>
        <taxon>Dendrobium</taxon>
    </lineage>
</organism>
<accession>A0ABD0TYV6</accession>
<evidence type="ECO:0000256" key="1">
    <source>
        <dbReference type="SAM" id="MobiDB-lite"/>
    </source>
</evidence>
<sequence length="188" mass="20714">MKVVVGGGGGGGRRWPEVVAGGGRRWPEAVAGGGGRRWRAGDRRWPEVMAGGGGQSQSPQLQKLSHNEPANPAIQPITCVEIILLRRQLGDRPHRRRIHRSDHLFHDNHHQRVLQPVQWQIVHRPPTPSSPANFSLSGTISILFLLKGNKRVSVNLPLLATSSDFLASFASRASSRHGILKEDFNLFD</sequence>
<gene>
    <name evidence="2" type="ORF">M5K25_026979</name>
</gene>
<feature type="region of interest" description="Disordered" evidence="1">
    <location>
        <begin position="46"/>
        <end position="67"/>
    </location>
</feature>
<keyword evidence="3" id="KW-1185">Reference proteome</keyword>
<dbReference type="Proteomes" id="UP001552299">
    <property type="component" value="Unassembled WGS sequence"/>
</dbReference>
<comment type="caution">
    <text evidence="2">The sequence shown here is derived from an EMBL/GenBank/DDBJ whole genome shotgun (WGS) entry which is preliminary data.</text>
</comment>
<dbReference type="AlphaFoldDB" id="A0ABD0TYV6"/>
<reference evidence="2 3" key="1">
    <citation type="journal article" date="2024" name="Plant Biotechnol. J.">
        <title>Dendrobium thyrsiflorum genome and its molecular insights into genes involved in important horticultural traits.</title>
        <authorList>
            <person name="Chen B."/>
            <person name="Wang J.Y."/>
            <person name="Zheng P.J."/>
            <person name="Li K.L."/>
            <person name="Liang Y.M."/>
            <person name="Chen X.F."/>
            <person name="Zhang C."/>
            <person name="Zhao X."/>
            <person name="He X."/>
            <person name="Zhang G.Q."/>
            <person name="Liu Z.J."/>
            <person name="Xu Q."/>
        </authorList>
    </citation>
    <scope>NUCLEOTIDE SEQUENCE [LARGE SCALE GENOMIC DNA]</scope>
    <source>
        <strain evidence="2">GZMU011</strain>
    </source>
</reference>
<evidence type="ECO:0000313" key="3">
    <source>
        <dbReference type="Proteomes" id="UP001552299"/>
    </source>
</evidence>
<name>A0ABD0TYV6_DENTH</name>
<proteinExistence type="predicted"/>
<evidence type="ECO:0000313" key="2">
    <source>
        <dbReference type="EMBL" id="KAL0904824.1"/>
    </source>
</evidence>
<dbReference type="EMBL" id="JANQDX010000019">
    <property type="protein sequence ID" value="KAL0904824.1"/>
    <property type="molecule type" value="Genomic_DNA"/>
</dbReference>